<dbReference type="InterPro" id="IPR002347">
    <property type="entry name" value="SDR_fam"/>
</dbReference>
<reference evidence="4" key="1">
    <citation type="submission" date="2009-07" db="EMBL/GenBank/DDBJ databases">
        <title>Construction of a metagenomic library and prospecting for genes involved in antibiotic biosynthesis.</title>
        <authorList>
            <person name="Schuch V."/>
            <person name="Gomes E.S."/>
            <person name="Lemos E.G.M."/>
        </authorList>
    </citation>
    <scope>NUCLEOTIDE SEQUENCE</scope>
</reference>
<dbReference type="GO" id="GO:0016020">
    <property type="term" value="C:membrane"/>
    <property type="evidence" value="ECO:0007669"/>
    <property type="project" value="TreeGrafter"/>
</dbReference>
<dbReference type="PANTHER" id="PTHR44196:SF1">
    <property type="entry name" value="DEHYDROGENASE_REDUCTASE SDR FAMILY MEMBER 7B"/>
    <property type="match status" value="1"/>
</dbReference>
<name>C8CIJ7_9BACT</name>
<dbReference type="InterPro" id="IPR020904">
    <property type="entry name" value="Sc_DH/Rdtase_CS"/>
</dbReference>
<dbReference type="SUPFAM" id="SSF51735">
    <property type="entry name" value="NAD(P)-binding Rossmann-fold domains"/>
    <property type="match status" value="1"/>
</dbReference>
<dbReference type="GO" id="GO:0016491">
    <property type="term" value="F:oxidoreductase activity"/>
    <property type="evidence" value="ECO:0007669"/>
    <property type="project" value="UniProtKB-KW"/>
</dbReference>
<dbReference type="InterPro" id="IPR036291">
    <property type="entry name" value="NAD(P)-bd_dom_sf"/>
</dbReference>
<evidence type="ECO:0000313" key="4">
    <source>
        <dbReference type="EMBL" id="ACV30061.1"/>
    </source>
</evidence>
<keyword evidence="2" id="KW-0560">Oxidoreductase</keyword>
<evidence type="ECO:0000256" key="1">
    <source>
        <dbReference type="ARBA" id="ARBA00006484"/>
    </source>
</evidence>
<sequence length="231" mass="25608">MIDRDEANLGTLCAKLTEANVTCFSVVADVGDRDQYRAAVKRIVEGLGPIDILIVAAGICDIINFDDLQIPKLEHILRVNFLGVVYAIESVLPEMLQQGEGRIVVIVSLTSLLPLPFENAYSASKAAVTAYLQSLRPPLWRRGIQVVTVYPGFVRTGLLQSLIERTNGRIPPGSLSAETAAERIVSGIRRNRRVIAFPRRTVWPVYLMRWLPAAVQDQIVTRISAAQNVRY</sequence>
<evidence type="ECO:0000256" key="2">
    <source>
        <dbReference type="ARBA" id="ARBA00023002"/>
    </source>
</evidence>
<dbReference type="AlphaFoldDB" id="C8CIJ7"/>
<dbReference type="PRINTS" id="PR00081">
    <property type="entry name" value="GDHRDH"/>
</dbReference>
<organism evidence="4">
    <name type="scientific">uncultured bacterium B7P37metaSE</name>
    <dbReference type="NCBI Taxonomy" id="670783"/>
    <lineage>
        <taxon>Bacteria</taxon>
        <taxon>environmental samples</taxon>
    </lineage>
</organism>
<dbReference type="PROSITE" id="PS00061">
    <property type="entry name" value="ADH_SHORT"/>
    <property type="match status" value="1"/>
</dbReference>
<dbReference type="PANTHER" id="PTHR44196">
    <property type="entry name" value="DEHYDROGENASE/REDUCTASE SDR FAMILY MEMBER 7B"/>
    <property type="match status" value="1"/>
</dbReference>
<dbReference type="Pfam" id="PF00106">
    <property type="entry name" value="adh_short"/>
    <property type="match status" value="1"/>
</dbReference>
<dbReference type="PRINTS" id="PR00080">
    <property type="entry name" value="SDRFAMILY"/>
</dbReference>
<dbReference type="EMBL" id="GQ406244">
    <property type="protein sequence ID" value="ACV30061.1"/>
    <property type="molecule type" value="Genomic_DNA"/>
</dbReference>
<proteinExistence type="inferred from homology"/>
<evidence type="ECO:0000256" key="3">
    <source>
        <dbReference type="RuleBase" id="RU000363"/>
    </source>
</evidence>
<accession>C8CIJ7</accession>
<protein>
    <submittedName>
        <fullName evidence="4">Putative 3-ketoacyl-(Acyl-carrier-protein) reductase</fullName>
    </submittedName>
</protein>
<dbReference type="Gene3D" id="3.40.50.720">
    <property type="entry name" value="NAD(P)-binding Rossmann-like Domain"/>
    <property type="match status" value="1"/>
</dbReference>
<comment type="similarity">
    <text evidence="1 3">Belongs to the short-chain dehydrogenases/reductases (SDR) family.</text>
</comment>